<organism evidence="1">
    <name type="scientific">viral metagenome</name>
    <dbReference type="NCBI Taxonomy" id="1070528"/>
    <lineage>
        <taxon>unclassified sequences</taxon>
        <taxon>metagenomes</taxon>
        <taxon>organismal metagenomes</taxon>
    </lineage>
</organism>
<reference evidence="1" key="1">
    <citation type="submission" date="2020-03" db="EMBL/GenBank/DDBJ databases">
        <title>The deep terrestrial virosphere.</title>
        <authorList>
            <person name="Holmfeldt K."/>
            <person name="Nilsson E."/>
            <person name="Simone D."/>
            <person name="Lopez-Fernandez M."/>
            <person name="Wu X."/>
            <person name="de Brujin I."/>
            <person name="Lundin D."/>
            <person name="Andersson A."/>
            <person name="Bertilsson S."/>
            <person name="Dopson M."/>
        </authorList>
    </citation>
    <scope>NUCLEOTIDE SEQUENCE</scope>
    <source>
        <strain evidence="1">TM448A02587</strain>
        <strain evidence="2">TM448B02647</strain>
    </source>
</reference>
<accession>A0A6H1ZWF8</accession>
<name>A0A6H1ZWF8_9ZZZZ</name>
<evidence type="ECO:0000313" key="1">
    <source>
        <dbReference type="EMBL" id="QJA52266.1"/>
    </source>
</evidence>
<dbReference type="AlphaFoldDB" id="A0A6H1ZWF8"/>
<dbReference type="EMBL" id="MT144933">
    <property type="protein sequence ID" value="QJI01571.1"/>
    <property type="molecule type" value="Genomic_DNA"/>
</dbReference>
<gene>
    <name evidence="1" type="ORF">TM448A02587_0008</name>
    <name evidence="2" type="ORF">TM448B02647_0008</name>
</gene>
<sequence length="59" mass="6849">MNEERLRDIIALRLMIDGWHIDLSGSFSLVRDKEAMSQSVQQLASTIITELTEEEEDRK</sequence>
<protein>
    <submittedName>
        <fullName evidence="1">Uncharacterized protein</fullName>
    </submittedName>
</protein>
<proteinExistence type="predicted"/>
<evidence type="ECO:0000313" key="2">
    <source>
        <dbReference type="EMBL" id="QJI01571.1"/>
    </source>
</evidence>
<dbReference type="EMBL" id="MT144326">
    <property type="protein sequence ID" value="QJA52266.1"/>
    <property type="molecule type" value="Genomic_DNA"/>
</dbReference>